<reference evidence="1 2" key="1">
    <citation type="submission" date="2020-07" db="EMBL/GenBank/DDBJ databases">
        <authorList>
            <person name="Pothier F. J."/>
        </authorList>
    </citation>
    <scope>NUCLEOTIDE SEQUENCE [LARGE SCALE GENOMIC DNA]</scope>
    <source>
        <strain evidence="1 2">CFBP 498</strain>
    </source>
</reference>
<proteinExistence type="predicted"/>
<organism evidence="1 2">
    <name type="scientific">Xanthomonas hortorum pv. vitians</name>
    <dbReference type="NCBI Taxonomy" id="83224"/>
    <lineage>
        <taxon>Bacteria</taxon>
        <taxon>Pseudomonadati</taxon>
        <taxon>Pseudomonadota</taxon>
        <taxon>Gammaproteobacteria</taxon>
        <taxon>Lysobacterales</taxon>
        <taxon>Lysobacteraceae</taxon>
        <taxon>Xanthomonas</taxon>
    </lineage>
</organism>
<gene>
    <name evidence="1" type="ORF">CFBP498_15300</name>
</gene>
<keyword evidence="2" id="KW-1185">Reference proteome</keyword>
<evidence type="ECO:0000313" key="1">
    <source>
        <dbReference type="EMBL" id="CAD0319725.1"/>
    </source>
</evidence>
<name>A0A6V7CNK7_9XANT</name>
<dbReference type="EMBL" id="LR828257">
    <property type="protein sequence ID" value="CAD0319739.1"/>
    <property type="molecule type" value="Genomic_DNA"/>
</dbReference>
<dbReference type="Proteomes" id="UP000515406">
    <property type="component" value="Chromosome"/>
</dbReference>
<dbReference type="AlphaFoldDB" id="A0A6V7CNK7"/>
<sequence length="84" mass="9448">MPDIRNAERAAGCLSSIPDSRFPIPDSRFPIPDSRFTIHDSRFPALKPIPRRRIGAYHHVQCIVAQGFDIQLHRATVFGEADPP</sequence>
<protein>
    <submittedName>
        <fullName evidence="1">Uncharacterized protein</fullName>
    </submittedName>
</protein>
<accession>A0A6V7CNK7</accession>
<dbReference type="EMBL" id="LR828257">
    <property type="protein sequence ID" value="CAD0319725.1"/>
    <property type="molecule type" value="Genomic_DNA"/>
</dbReference>
<evidence type="ECO:0000313" key="2">
    <source>
        <dbReference type="Proteomes" id="UP000515406"/>
    </source>
</evidence>